<keyword evidence="4" id="KW-1185">Reference proteome</keyword>
<keyword evidence="2" id="KW-1133">Transmembrane helix</keyword>
<feature type="transmembrane region" description="Helical" evidence="2">
    <location>
        <begin position="6"/>
        <end position="33"/>
    </location>
</feature>
<organism evidence="3 4">
    <name type="scientific">Rubellimicrobium aerolatum</name>
    <dbReference type="NCBI Taxonomy" id="490979"/>
    <lineage>
        <taxon>Bacteria</taxon>
        <taxon>Pseudomonadati</taxon>
        <taxon>Pseudomonadota</taxon>
        <taxon>Alphaproteobacteria</taxon>
        <taxon>Rhodobacterales</taxon>
        <taxon>Roseobacteraceae</taxon>
        <taxon>Rubellimicrobium</taxon>
    </lineage>
</organism>
<name>A0ABW0SEW0_9RHOB</name>
<accession>A0ABW0SEW0</accession>
<evidence type="ECO:0000313" key="4">
    <source>
        <dbReference type="Proteomes" id="UP001596056"/>
    </source>
</evidence>
<proteinExistence type="predicted"/>
<gene>
    <name evidence="3" type="ORF">ACFPOC_13900</name>
</gene>
<feature type="transmembrane region" description="Helical" evidence="2">
    <location>
        <begin position="40"/>
        <end position="66"/>
    </location>
</feature>
<comment type="caution">
    <text evidence="3">The sequence shown here is derived from an EMBL/GenBank/DDBJ whole genome shotgun (WGS) entry which is preliminary data.</text>
</comment>
<evidence type="ECO:0000256" key="2">
    <source>
        <dbReference type="SAM" id="Phobius"/>
    </source>
</evidence>
<evidence type="ECO:0000256" key="1">
    <source>
        <dbReference type="SAM" id="MobiDB-lite"/>
    </source>
</evidence>
<feature type="compositionally biased region" description="Low complexity" evidence="1">
    <location>
        <begin position="89"/>
        <end position="111"/>
    </location>
</feature>
<evidence type="ECO:0008006" key="5">
    <source>
        <dbReference type="Google" id="ProtNLM"/>
    </source>
</evidence>
<protein>
    <recommendedName>
        <fullName evidence="5">DUF308 domain-containing protein</fullName>
    </recommendedName>
</protein>
<feature type="region of interest" description="Disordered" evidence="1">
    <location>
        <begin position="84"/>
        <end position="111"/>
    </location>
</feature>
<evidence type="ECO:0000313" key="3">
    <source>
        <dbReference type="EMBL" id="MFC5567502.1"/>
    </source>
</evidence>
<dbReference type="RefSeq" id="WP_209841053.1">
    <property type="nucleotide sequence ID" value="NZ_JAGGJP010000009.1"/>
</dbReference>
<reference evidence="4" key="1">
    <citation type="journal article" date="2019" name="Int. J. Syst. Evol. Microbiol.">
        <title>The Global Catalogue of Microorganisms (GCM) 10K type strain sequencing project: providing services to taxonomists for standard genome sequencing and annotation.</title>
        <authorList>
            <consortium name="The Broad Institute Genomics Platform"/>
            <consortium name="The Broad Institute Genome Sequencing Center for Infectious Disease"/>
            <person name="Wu L."/>
            <person name="Ma J."/>
        </authorList>
    </citation>
    <scope>NUCLEOTIDE SEQUENCE [LARGE SCALE GENOMIC DNA]</scope>
    <source>
        <strain evidence="4">KACC 11588</strain>
    </source>
</reference>
<keyword evidence="2" id="KW-0812">Transmembrane</keyword>
<dbReference type="EMBL" id="JBHSNA010000015">
    <property type="protein sequence ID" value="MFC5567502.1"/>
    <property type="molecule type" value="Genomic_DNA"/>
</dbReference>
<sequence>MNRYSFAGGLLQVLGGLAWLGGGLSLLGGLYWLSQSEVPLGLATMIVGIISAVALLAMCEVGAAVLDLADNSASLLHSQREADTRANKAAQIPQPAPPVTTAASAPAAPRPQAVDSRRWQFLKEADPEVAAAATRVAGLGPGYEDHLAERLLTLGDRALLPGIERGLAEAAEAERRRHEEAVAAMGEGTARELQTYRALVEANGGLDPKEKKRVVDIQPYSGSWLAFQGGLRIKLEDSSFLLMKDGFGRRFLYDPDAGFGRGPLRKAESEG</sequence>
<dbReference type="Proteomes" id="UP001596056">
    <property type="component" value="Unassembled WGS sequence"/>
</dbReference>
<keyword evidence="2" id="KW-0472">Membrane</keyword>